<name>A0A5A7S426_9NOCA</name>
<gene>
    <name evidence="3" type="ORF">FOY51_25930</name>
</gene>
<dbReference type="EMBL" id="VLNY01000025">
    <property type="protein sequence ID" value="KAA0016783.1"/>
    <property type="molecule type" value="Genomic_DNA"/>
</dbReference>
<dbReference type="PANTHER" id="PTHR33930:SF2">
    <property type="entry name" value="BLR3452 PROTEIN"/>
    <property type="match status" value="1"/>
</dbReference>
<dbReference type="AlphaFoldDB" id="A0A5A7S426"/>
<sequence length="152" mass="16418">MTDDPSTPVIDHMRSSGQWNPQWNGLAEMDPGWIEQYMTTATQPWRSDVLSPKVIELLCIAVDAACTHMYAPGVRRHIRAALELGVSGEEILEVLKLATVVGIHSCNIGVPILVEELQERASAGSIDDRSNVPAGAKRDNNSAGSSPVTRAT</sequence>
<proteinExistence type="predicted"/>
<feature type="domain" description="Carboxymuconolactone decarboxylase-like" evidence="2">
    <location>
        <begin position="36"/>
        <end position="100"/>
    </location>
</feature>
<evidence type="ECO:0000256" key="1">
    <source>
        <dbReference type="SAM" id="MobiDB-lite"/>
    </source>
</evidence>
<dbReference type="PANTHER" id="PTHR33930">
    <property type="entry name" value="ALKYL HYDROPEROXIDE REDUCTASE AHPD"/>
    <property type="match status" value="1"/>
</dbReference>
<evidence type="ECO:0000259" key="2">
    <source>
        <dbReference type="Pfam" id="PF02627"/>
    </source>
</evidence>
<dbReference type="OrthoDB" id="3824300at2"/>
<organism evidence="3 4">
    <name type="scientific">Antrihabitans cavernicola</name>
    <dbReference type="NCBI Taxonomy" id="2495913"/>
    <lineage>
        <taxon>Bacteria</taxon>
        <taxon>Bacillati</taxon>
        <taxon>Actinomycetota</taxon>
        <taxon>Actinomycetes</taxon>
        <taxon>Mycobacteriales</taxon>
        <taxon>Nocardiaceae</taxon>
        <taxon>Antrihabitans</taxon>
    </lineage>
</organism>
<feature type="compositionally biased region" description="Polar residues" evidence="1">
    <location>
        <begin position="141"/>
        <end position="152"/>
    </location>
</feature>
<dbReference type="SUPFAM" id="SSF69118">
    <property type="entry name" value="AhpD-like"/>
    <property type="match status" value="1"/>
</dbReference>
<dbReference type="Proteomes" id="UP000322244">
    <property type="component" value="Unassembled WGS sequence"/>
</dbReference>
<feature type="region of interest" description="Disordered" evidence="1">
    <location>
        <begin position="122"/>
        <end position="152"/>
    </location>
</feature>
<keyword evidence="4" id="KW-1185">Reference proteome</keyword>
<comment type="caution">
    <text evidence="3">The sequence shown here is derived from an EMBL/GenBank/DDBJ whole genome shotgun (WGS) entry which is preliminary data.</text>
</comment>
<accession>A0A5A7S426</accession>
<dbReference type="Gene3D" id="1.20.1290.10">
    <property type="entry name" value="AhpD-like"/>
    <property type="match status" value="1"/>
</dbReference>
<dbReference type="Pfam" id="PF02627">
    <property type="entry name" value="CMD"/>
    <property type="match status" value="1"/>
</dbReference>
<dbReference type="GO" id="GO:0051920">
    <property type="term" value="F:peroxiredoxin activity"/>
    <property type="evidence" value="ECO:0007669"/>
    <property type="project" value="InterPro"/>
</dbReference>
<dbReference type="InterPro" id="IPR029032">
    <property type="entry name" value="AhpD-like"/>
</dbReference>
<dbReference type="InterPro" id="IPR003779">
    <property type="entry name" value="CMD-like"/>
</dbReference>
<feature type="compositionally biased region" description="Basic and acidic residues" evidence="1">
    <location>
        <begin position="126"/>
        <end position="140"/>
    </location>
</feature>
<evidence type="ECO:0000313" key="4">
    <source>
        <dbReference type="Proteomes" id="UP000322244"/>
    </source>
</evidence>
<reference evidence="3 4" key="1">
    <citation type="submission" date="2019-07" db="EMBL/GenBank/DDBJ databases">
        <title>Rhodococcus cavernicolus sp. nov., isolated from a cave.</title>
        <authorList>
            <person name="Lee S.D."/>
        </authorList>
    </citation>
    <scope>NUCLEOTIDE SEQUENCE [LARGE SCALE GENOMIC DNA]</scope>
    <source>
        <strain evidence="3 4">C1-24</strain>
    </source>
</reference>
<protein>
    <submittedName>
        <fullName evidence="3">Carboxymuconolactone decarboxylase family protein</fullName>
    </submittedName>
</protein>
<evidence type="ECO:0000313" key="3">
    <source>
        <dbReference type="EMBL" id="KAA0016783.1"/>
    </source>
</evidence>